<dbReference type="PANTHER" id="PTHR31008:SF15">
    <property type="entry name" value="GPI-ANCHORED ADHESIN-LIKE PROTEIN"/>
    <property type="match status" value="1"/>
</dbReference>
<evidence type="ECO:0000313" key="2">
    <source>
        <dbReference type="Proteomes" id="UP000228380"/>
    </source>
</evidence>
<dbReference type="Proteomes" id="UP000228380">
    <property type="component" value="Chromosome 8"/>
</dbReference>
<evidence type="ECO:0000313" key="3">
    <source>
        <dbReference type="RefSeq" id="XP_026664211.2"/>
    </source>
</evidence>
<dbReference type="OrthoDB" id="781832at2759"/>
<evidence type="ECO:0000256" key="1">
    <source>
        <dbReference type="SAM" id="MobiDB-lite"/>
    </source>
</evidence>
<dbReference type="AlphaFoldDB" id="A0A8B8J9V1"/>
<feature type="region of interest" description="Disordered" evidence="1">
    <location>
        <begin position="353"/>
        <end position="394"/>
    </location>
</feature>
<keyword evidence="2" id="KW-1185">Reference proteome</keyword>
<feature type="compositionally biased region" description="Low complexity" evidence="1">
    <location>
        <begin position="251"/>
        <end position="265"/>
    </location>
</feature>
<feature type="compositionally biased region" description="Basic and acidic residues" evidence="1">
    <location>
        <begin position="423"/>
        <end position="440"/>
    </location>
</feature>
<name>A0A8B8J9V1_PHODC</name>
<feature type="region of interest" description="Disordered" evidence="1">
    <location>
        <begin position="406"/>
        <end position="541"/>
    </location>
</feature>
<feature type="compositionally biased region" description="Polar residues" evidence="1">
    <location>
        <begin position="649"/>
        <end position="665"/>
    </location>
</feature>
<sequence>MMKLEMEDRGDDTVSDLSSSPMEQVRPARRMSRGNRGLNEELLMKMDELEELLTVHKMASLSWRTTAGDLQLERMHKAREKRPAQIYPDRSPEIGSAVDFDGSLALSSRDDRGCRCNTKKLEGLRGRLYEKYMEKRDAKLRKEWGLRRTQKEAKMKAMWDSLEQSRAELKARFGTSDEGKDLTPQDFRHAEKLRSFGVRSAMKDVEQQTVEFIQTKQAENLEQKVQYVQFKFYDDTLLSDGSPSSTDSKKQFSSRSASSSTSQKSVAPLPRPPIKSGSIRRRTQPENPIVQSVSNNSDHRKEDMKPLAGTSKITARSQLRRHARSMSISEGIHIFKEEKPPRSKSLRNISISSGELKDLSKEHSEQTTNRSQKICESKPFLRRGNGIGPGAGPAIARSRALEANIGEESDGLVDQCEWSPDTVKYKDEEELERRSSEGRETGFPSDSDGQKSRSSQESGSIGDPRPANGDVFTAVSHADDDSPTASKINASAGSMEELSEQNPGPWNSHIRYLPSSSHEASDANASVATNQMQEADPARVRKKWRKAETLVLATNASRQPRNGMAEGLKRLFKFGKKRKGAESIINVSESVSAASGAGDDTENGCDLASQSWDDPRKLRMDYSSPAYHGLNEGKVFPDQVPSLHCSSPGAPTNSILRDGHTSGNSPKAREVNPSLGDRMAVSSISIFQL</sequence>
<reference evidence="3" key="2">
    <citation type="submission" date="2025-08" db="UniProtKB">
        <authorList>
            <consortium name="RefSeq"/>
        </authorList>
    </citation>
    <scope>IDENTIFICATION</scope>
    <source>
        <tissue evidence="3">Young leaves</tissue>
    </source>
</reference>
<feature type="region of interest" description="Disordered" evidence="1">
    <location>
        <begin position="646"/>
        <end position="675"/>
    </location>
</feature>
<feature type="compositionally biased region" description="Basic and acidic residues" evidence="1">
    <location>
        <begin position="355"/>
        <end position="365"/>
    </location>
</feature>
<protein>
    <submittedName>
        <fullName evidence="3">Uncharacterized protein LOC103716953 isoform X1</fullName>
    </submittedName>
</protein>
<feature type="region of interest" description="Disordered" evidence="1">
    <location>
        <begin position="240"/>
        <end position="324"/>
    </location>
</feature>
<feature type="compositionally biased region" description="Polar residues" evidence="1">
    <location>
        <begin position="483"/>
        <end position="492"/>
    </location>
</feature>
<feature type="compositionally biased region" description="Polar residues" evidence="1">
    <location>
        <begin position="285"/>
        <end position="296"/>
    </location>
</feature>
<dbReference type="GeneID" id="103716953"/>
<feature type="region of interest" description="Disordered" evidence="1">
    <location>
        <begin position="1"/>
        <end position="32"/>
    </location>
</feature>
<feature type="compositionally biased region" description="Polar residues" evidence="1">
    <location>
        <begin position="514"/>
        <end position="533"/>
    </location>
</feature>
<proteinExistence type="predicted"/>
<organism evidence="2 3">
    <name type="scientific">Phoenix dactylifera</name>
    <name type="common">Date palm</name>
    <dbReference type="NCBI Taxonomy" id="42345"/>
    <lineage>
        <taxon>Eukaryota</taxon>
        <taxon>Viridiplantae</taxon>
        <taxon>Streptophyta</taxon>
        <taxon>Embryophyta</taxon>
        <taxon>Tracheophyta</taxon>
        <taxon>Spermatophyta</taxon>
        <taxon>Magnoliopsida</taxon>
        <taxon>Liliopsida</taxon>
        <taxon>Arecaceae</taxon>
        <taxon>Coryphoideae</taxon>
        <taxon>Phoeniceae</taxon>
        <taxon>Phoenix</taxon>
    </lineage>
</organism>
<accession>A0A8B8J9V1</accession>
<reference evidence="2" key="1">
    <citation type="journal article" date="2019" name="Nat. Commun.">
        <title>Genome-wide association mapping of date palm fruit traits.</title>
        <authorList>
            <person name="Hazzouri K.M."/>
            <person name="Gros-Balthazard M."/>
            <person name="Flowers J.M."/>
            <person name="Copetti D."/>
            <person name="Lemansour A."/>
            <person name="Lebrun M."/>
            <person name="Masmoudi K."/>
            <person name="Ferrand S."/>
            <person name="Dhar M.I."/>
            <person name="Fresquez Z.A."/>
            <person name="Rosas U."/>
            <person name="Zhang J."/>
            <person name="Talag J."/>
            <person name="Lee S."/>
            <person name="Kudrna D."/>
            <person name="Powell R.F."/>
            <person name="Leitch I.J."/>
            <person name="Krueger R.R."/>
            <person name="Wing R.A."/>
            <person name="Amiri K.M.A."/>
            <person name="Purugganan M.D."/>
        </authorList>
    </citation>
    <scope>NUCLEOTIDE SEQUENCE [LARGE SCALE GENOMIC DNA]</scope>
    <source>
        <strain evidence="2">cv. Khalas</strain>
    </source>
</reference>
<feature type="region of interest" description="Disordered" evidence="1">
    <location>
        <begin position="591"/>
        <end position="612"/>
    </location>
</feature>
<dbReference type="RefSeq" id="XP_026664211.2">
    <property type="nucleotide sequence ID" value="XM_026808410.2"/>
</dbReference>
<gene>
    <name evidence="3" type="primary">LOC103716953</name>
</gene>
<dbReference type="PANTHER" id="PTHR31008">
    <property type="entry name" value="COP1-INTERACTING PROTEIN-RELATED"/>
    <property type="match status" value="1"/>
</dbReference>